<dbReference type="InterPro" id="IPR001296">
    <property type="entry name" value="Glyco_trans_1"/>
</dbReference>
<keyword evidence="2 4" id="KW-0808">Transferase</keyword>
<proteinExistence type="predicted"/>
<gene>
    <name evidence="4" type="ORF">D3273_03035</name>
</gene>
<dbReference type="OrthoDB" id="9790710at2"/>
<dbReference type="EMBL" id="QYBB01000002">
    <property type="protein sequence ID" value="RYC33656.1"/>
    <property type="molecule type" value="Genomic_DNA"/>
</dbReference>
<keyword evidence="1" id="KW-0328">Glycosyltransferase</keyword>
<dbReference type="Gene3D" id="3.40.50.2000">
    <property type="entry name" value="Glycogen Phosphorylase B"/>
    <property type="match status" value="2"/>
</dbReference>
<evidence type="ECO:0000313" key="5">
    <source>
        <dbReference type="Proteomes" id="UP000290759"/>
    </source>
</evidence>
<comment type="caution">
    <text evidence="4">The sequence shown here is derived from an EMBL/GenBank/DDBJ whole genome shotgun (WGS) entry which is preliminary data.</text>
</comment>
<reference evidence="4 5" key="1">
    <citation type="submission" date="2018-12" db="EMBL/GenBank/DDBJ databases">
        <authorList>
            <person name="Grouzdev D.S."/>
            <person name="Krutkina M.S."/>
        </authorList>
    </citation>
    <scope>NUCLEOTIDE SEQUENCE [LARGE SCALE GENOMIC DNA]</scope>
    <source>
        <strain evidence="4 5">RmlP026</strain>
    </source>
</reference>
<dbReference type="PANTHER" id="PTHR12526:SF510">
    <property type="entry name" value="D-INOSITOL 3-PHOSPHATE GLYCOSYLTRANSFERASE"/>
    <property type="match status" value="1"/>
</dbReference>
<dbReference type="RefSeq" id="WP_129223753.1">
    <property type="nucleotide sequence ID" value="NZ_QYBB01000002.1"/>
</dbReference>
<keyword evidence="5" id="KW-1185">Reference proteome</keyword>
<dbReference type="GO" id="GO:0016757">
    <property type="term" value="F:glycosyltransferase activity"/>
    <property type="evidence" value="ECO:0007669"/>
    <property type="project" value="UniProtKB-KW"/>
</dbReference>
<name>A0A4Q2UEW3_9HYPH</name>
<sequence>MPRRTGEARGPASPTRACAVFVLKGYPRLSETFIAEEILGLERRGFDIRIVALRRPTDDRTHPVHAEVRAPVGYLPEYLHDAPLRVLAAWRRVRRRPGYRAARAQLLRDLPRDPTRNRLRRFGQALVLADELPDGASHLHAHFIHTPASVVRYASLMAGLPWTCSAHAKDIWTSPDRDLADKLAAALWTVTCTRAGRDRLDALAPPGRPVLLNYHGLSLDRFRPLPTPRPRRDGGDVGDPVRILCVGRAVPKKGLDTLLDALALLPPGRHWRLAHVGGGPELANLKARAAALGIAARVDWLGPRDQAAVLDSYRAADLFALPCRVAGDGDRDGLPNVVVEAQSQGLAVVSTAVGGVPELVEDGTNGRLVPPDDAPALAAAIDELVADPDRRRALGRAGQARVARHFDSAASLDALARLFHGVGVGAAAADIAEAAAE</sequence>
<accession>A0A4Q2UEW3</accession>
<evidence type="ECO:0000256" key="2">
    <source>
        <dbReference type="ARBA" id="ARBA00022679"/>
    </source>
</evidence>
<dbReference type="PANTHER" id="PTHR12526">
    <property type="entry name" value="GLYCOSYLTRANSFERASE"/>
    <property type="match status" value="1"/>
</dbReference>
<protein>
    <submittedName>
        <fullName evidence="4">Colanic acid biosynthesis glycosyltransferase WcaL</fullName>
    </submittedName>
</protein>
<feature type="domain" description="Glycosyl transferase family 1" evidence="3">
    <location>
        <begin position="237"/>
        <end position="400"/>
    </location>
</feature>
<dbReference type="SUPFAM" id="SSF53756">
    <property type="entry name" value="UDP-Glycosyltransferase/glycogen phosphorylase"/>
    <property type="match status" value="1"/>
</dbReference>
<evidence type="ECO:0000313" key="4">
    <source>
        <dbReference type="EMBL" id="RYC33656.1"/>
    </source>
</evidence>
<reference evidence="4 5" key="2">
    <citation type="submission" date="2019-02" db="EMBL/GenBank/DDBJ databases">
        <title>'Lichenibacterium ramalinii' gen. nov. sp. nov., 'Lichenibacterium minor' gen. nov. sp. nov.</title>
        <authorList>
            <person name="Pankratov T."/>
        </authorList>
    </citation>
    <scope>NUCLEOTIDE SEQUENCE [LARGE SCALE GENOMIC DNA]</scope>
    <source>
        <strain evidence="4 5">RmlP026</strain>
    </source>
</reference>
<evidence type="ECO:0000259" key="3">
    <source>
        <dbReference type="Pfam" id="PF00534"/>
    </source>
</evidence>
<organism evidence="4 5">
    <name type="scientific">Lichenibacterium minor</name>
    <dbReference type="NCBI Taxonomy" id="2316528"/>
    <lineage>
        <taxon>Bacteria</taxon>
        <taxon>Pseudomonadati</taxon>
        <taxon>Pseudomonadota</taxon>
        <taxon>Alphaproteobacteria</taxon>
        <taxon>Hyphomicrobiales</taxon>
        <taxon>Lichenihabitantaceae</taxon>
        <taxon>Lichenibacterium</taxon>
    </lineage>
</organism>
<dbReference type="CDD" id="cd03801">
    <property type="entry name" value="GT4_PimA-like"/>
    <property type="match status" value="1"/>
</dbReference>
<dbReference type="Proteomes" id="UP000290759">
    <property type="component" value="Unassembled WGS sequence"/>
</dbReference>
<dbReference type="Pfam" id="PF00534">
    <property type="entry name" value="Glycos_transf_1"/>
    <property type="match status" value="1"/>
</dbReference>
<dbReference type="AlphaFoldDB" id="A0A4Q2UEW3"/>
<evidence type="ECO:0000256" key="1">
    <source>
        <dbReference type="ARBA" id="ARBA00022676"/>
    </source>
</evidence>